<accession>A0A9X0A2R2</accession>
<dbReference type="OrthoDB" id="5977401at2759"/>
<name>A0A9X0A2R2_9CNID</name>
<feature type="coiled-coil region" evidence="10">
    <location>
        <begin position="597"/>
        <end position="782"/>
    </location>
</feature>
<feature type="transmembrane region" description="Helical" evidence="12">
    <location>
        <begin position="20"/>
        <end position="47"/>
    </location>
</feature>
<comment type="subcellular location">
    <subcellularLocation>
        <location evidence="2">Cell membrane</location>
        <topology evidence="2">Single-pass membrane protein</topology>
    </subcellularLocation>
    <subcellularLocation>
        <location evidence="1">Cytoplasm</location>
        <location evidence="1">Cytoskeleton</location>
        <location evidence="1">Cilium basal body</location>
    </subcellularLocation>
</comment>
<evidence type="ECO:0000256" key="9">
    <source>
        <dbReference type="ARBA" id="ARBA00023273"/>
    </source>
</evidence>
<proteinExistence type="predicted"/>
<feature type="coiled-coil region" evidence="10">
    <location>
        <begin position="435"/>
        <end position="558"/>
    </location>
</feature>
<feature type="region of interest" description="Disordered" evidence="11">
    <location>
        <begin position="380"/>
        <end position="411"/>
    </location>
</feature>
<evidence type="ECO:0000313" key="14">
    <source>
        <dbReference type="Proteomes" id="UP001163046"/>
    </source>
</evidence>
<keyword evidence="7 12" id="KW-0472">Membrane</keyword>
<keyword evidence="8" id="KW-0206">Cytoskeleton</keyword>
<keyword evidence="6 12" id="KW-1133">Transmembrane helix</keyword>
<evidence type="ECO:0000256" key="6">
    <source>
        <dbReference type="ARBA" id="ARBA00022989"/>
    </source>
</evidence>
<evidence type="ECO:0000256" key="7">
    <source>
        <dbReference type="ARBA" id="ARBA00023136"/>
    </source>
</evidence>
<keyword evidence="10" id="KW-0175">Coiled coil</keyword>
<evidence type="ECO:0000256" key="4">
    <source>
        <dbReference type="ARBA" id="ARBA00022490"/>
    </source>
</evidence>
<protein>
    <submittedName>
        <fullName evidence="13">Uncharacterized protein</fullName>
    </submittedName>
</protein>
<feature type="coiled-coil region" evidence="10">
    <location>
        <begin position="813"/>
        <end position="843"/>
    </location>
</feature>
<reference evidence="13" key="1">
    <citation type="submission" date="2023-01" db="EMBL/GenBank/DDBJ databases">
        <title>Genome assembly of the deep-sea coral Lophelia pertusa.</title>
        <authorList>
            <person name="Herrera S."/>
            <person name="Cordes E."/>
        </authorList>
    </citation>
    <scope>NUCLEOTIDE SEQUENCE</scope>
    <source>
        <strain evidence="13">USNM1676648</strain>
        <tissue evidence="13">Polyp</tissue>
    </source>
</reference>
<organism evidence="13 14">
    <name type="scientific">Desmophyllum pertusum</name>
    <dbReference type="NCBI Taxonomy" id="174260"/>
    <lineage>
        <taxon>Eukaryota</taxon>
        <taxon>Metazoa</taxon>
        <taxon>Cnidaria</taxon>
        <taxon>Anthozoa</taxon>
        <taxon>Hexacorallia</taxon>
        <taxon>Scleractinia</taxon>
        <taxon>Caryophylliina</taxon>
        <taxon>Caryophylliidae</taxon>
        <taxon>Desmophyllum</taxon>
    </lineage>
</organism>
<keyword evidence="14" id="KW-1185">Reference proteome</keyword>
<feature type="compositionally biased region" description="Basic residues" evidence="11">
    <location>
        <begin position="387"/>
        <end position="397"/>
    </location>
</feature>
<evidence type="ECO:0000256" key="11">
    <source>
        <dbReference type="SAM" id="MobiDB-lite"/>
    </source>
</evidence>
<dbReference type="EMBL" id="MU825401">
    <property type="protein sequence ID" value="KAJ7392356.1"/>
    <property type="molecule type" value="Genomic_DNA"/>
</dbReference>
<comment type="caution">
    <text evidence="13">The sequence shown here is derived from an EMBL/GenBank/DDBJ whole genome shotgun (WGS) entry which is preliminary data.</text>
</comment>
<evidence type="ECO:0000256" key="5">
    <source>
        <dbReference type="ARBA" id="ARBA00022692"/>
    </source>
</evidence>
<dbReference type="PANTHER" id="PTHR16795:SF13">
    <property type="entry name" value="EVC COMPLEX MEMBER EVC"/>
    <property type="match status" value="1"/>
</dbReference>
<gene>
    <name evidence="13" type="ORF">OS493_012015</name>
</gene>
<evidence type="ECO:0000256" key="2">
    <source>
        <dbReference type="ARBA" id="ARBA00004162"/>
    </source>
</evidence>
<keyword evidence="3" id="KW-1003">Cell membrane</keyword>
<dbReference type="Proteomes" id="UP001163046">
    <property type="component" value="Unassembled WGS sequence"/>
</dbReference>
<evidence type="ECO:0000256" key="1">
    <source>
        <dbReference type="ARBA" id="ARBA00004120"/>
    </source>
</evidence>
<dbReference type="InterPro" id="IPR026501">
    <property type="entry name" value="Limbin/EVC"/>
</dbReference>
<keyword evidence="9" id="KW-0966">Cell projection</keyword>
<evidence type="ECO:0000256" key="3">
    <source>
        <dbReference type="ARBA" id="ARBA00022475"/>
    </source>
</evidence>
<dbReference type="AlphaFoldDB" id="A0A9X0A2R2"/>
<dbReference type="GO" id="GO:0007224">
    <property type="term" value="P:smoothened signaling pathway"/>
    <property type="evidence" value="ECO:0007669"/>
    <property type="project" value="InterPro"/>
</dbReference>
<dbReference type="GO" id="GO:0060170">
    <property type="term" value="C:ciliary membrane"/>
    <property type="evidence" value="ECO:0007669"/>
    <property type="project" value="TreeGrafter"/>
</dbReference>
<keyword evidence="4" id="KW-0963">Cytoplasm</keyword>
<dbReference type="GO" id="GO:0098797">
    <property type="term" value="C:plasma membrane protein complex"/>
    <property type="evidence" value="ECO:0007669"/>
    <property type="project" value="TreeGrafter"/>
</dbReference>
<evidence type="ECO:0000256" key="10">
    <source>
        <dbReference type="SAM" id="Coils"/>
    </source>
</evidence>
<sequence length="899" mass="105412">MDGECLSVTVVDRVTKLDTLGGYVFLVFLLCLLVGFLLGLLLARCILRELEDQYSQRRNKSQSATILLDVENEVHIQETTGRKMGSNNRIAPMPTRAKNTTEVAIEMEPTHLSTGSLHSQSTWTGEQDNNKQSVIYALSKSSGEEMEVELQNQDFRSIENMETNLRLQKNETFLQLLKMILSFLVSKSKISERFQRDSLAKYEQAIEDIDNNAKEEMKAEEQELRNTIVDPMELDQAIESLHSKYSKKMTSERMELQNKLRIDLLQDSELSEDEAEQIVAKLMMNMAAVDRRLAEEASRQNLVLHERLARRQALAQQRVADNQQEKDEFDERLKQPQKNLDVLGKRGKLLEDQKERIMDEYEQDLRVLQEKHQQAILKSQNDLNEKLKRKREQRKRKLEMEQAAEKEDFERKASQLISEGNMTAEDFLESNQKLRVQQQVEQEDEEDRADELEAEELNNLRQKLEEKRQRNLQEREEALFEQIRKEAHLSSKEAEKLMNKHLEDLKESNDRKNRERERQRAMIQEKLEERKQRWERDMERQQAEQSQLVAEQEKAIKQVLNTQAGLAEDLRNQVMLEHEQNMIALNDHLQMTRLRQQKRLEQRLATRRARLAELRQQMEKEREDHPQNDPEAMKTLTRVQNIEYQAEVKKIEAEHQAALEDLRRRLAAETDEALKEQDERLGKILGKLQVAVARREEIIKKQDEAIRSLEKKLVEDMTREGTLADAQTDKLMKQHQKQVDKLNAHIDMEKEKQMQKIRDKIAAKQQKKERALEVKMHQEKEEQKSKAAQSAGSKIYVLLAEQRHRREIEDMESEMQLDLARQLEQLNKEMEEQLLTDLQEEEKKFIATLAENSAATEEELLQTIKNSASEVGMDSKLTKSIAKDVRKRVRSARTPAPDV</sequence>
<keyword evidence="5 12" id="KW-0812">Transmembrane</keyword>
<dbReference type="PANTHER" id="PTHR16795">
    <property type="entry name" value="LIMBIN/ELLIS-VAN CREVELD PROTEIN"/>
    <property type="match status" value="1"/>
</dbReference>
<feature type="compositionally biased region" description="Basic and acidic residues" evidence="11">
    <location>
        <begin position="398"/>
        <end position="411"/>
    </location>
</feature>
<evidence type="ECO:0000256" key="8">
    <source>
        <dbReference type="ARBA" id="ARBA00023212"/>
    </source>
</evidence>
<evidence type="ECO:0000313" key="13">
    <source>
        <dbReference type="EMBL" id="KAJ7392356.1"/>
    </source>
</evidence>
<evidence type="ECO:0000256" key="12">
    <source>
        <dbReference type="SAM" id="Phobius"/>
    </source>
</evidence>